<dbReference type="EMBL" id="JBBPBM010000044">
    <property type="protein sequence ID" value="KAK8523008.1"/>
    <property type="molecule type" value="Genomic_DNA"/>
</dbReference>
<feature type="region of interest" description="Disordered" evidence="1">
    <location>
        <begin position="18"/>
        <end position="41"/>
    </location>
</feature>
<comment type="caution">
    <text evidence="2">The sequence shown here is derived from an EMBL/GenBank/DDBJ whole genome shotgun (WGS) entry which is preliminary data.</text>
</comment>
<organism evidence="2 3">
    <name type="scientific">Hibiscus sabdariffa</name>
    <name type="common">roselle</name>
    <dbReference type="NCBI Taxonomy" id="183260"/>
    <lineage>
        <taxon>Eukaryota</taxon>
        <taxon>Viridiplantae</taxon>
        <taxon>Streptophyta</taxon>
        <taxon>Embryophyta</taxon>
        <taxon>Tracheophyta</taxon>
        <taxon>Spermatophyta</taxon>
        <taxon>Magnoliopsida</taxon>
        <taxon>eudicotyledons</taxon>
        <taxon>Gunneridae</taxon>
        <taxon>Pentapetalae</taxon>
        <taxon>rosids</taxon>
        <taxon>malvids</taxon>
        <taxon>Malvales</taxon>
        <taxon>Malvaceae</taxon>
        <taxon>Malvoideae</taxon>
        <taxon>Hibiscus</taxon>
    </lineage>
</organism>
<evidence type="ECO:0000313" key="2">
    <source>
        <dbReference type="EMBL" id="KAK8523008.1"/>
    </source>
</evidence>
<dbReference type="Proteomes" id="UP001472677">
    <property type="component" value="Unassembled WGS sequence"/>
</dbReference>
<accession>A0ABR2CT93</accession>
<evidence type="ECO:0000256" key="1">
    <source>
        <dbReference type="SAM" id="MobiDB-lite"/>
    </source>
</evidence>
<name>A0ABR2CT93_9ROSI</name>
<gene>
    <name evidence="2" type="ORF">V6N12_073720</name>
</gene>
<reference evidence="2 3" key="1">
    <citation type="journal article" date="2024" name="G3 (Bethesda)">
        <title>Genome assembly of Hibiscus sabdariffa L. provides insights into metabolisms of medicinal natural products.</title>
        <authorList>
            <person name="Kim T."/>
        </authorList>
    </citation>
    <scope>NUCLEOTIDE SEQUENCE [LARGE SCALE GENOMIC DNA]</scope>
    <source>
        <strain evidence="2">TK-2024</strain>
        <tissue evidence="2">Old leaves</tissue>
    </source>
</reference>
<proteinExistence type="predicted"/>
<keyword evidence="3" id="KW-1185">Reference proteome</keyword>
<sequence>MGCNVQNAHLDFRAKEVRAREGAEQPPPSVTPCPGLKNTGQTKSLISSAMKTPYLGSKSSLAMATCPISYYPGIDVVWNKIKMFAQKKVTLPPGRGRHKIVILDEADSPVRMTSYTWDHNIVSCFF</sequence>
<evidence type="ECO:0000313" key="3">
    <source>
        <dbReference type="Proteomes" id="UP001472677"/>
    </source>
</evidence>
<protein>
    <submittedName>
        <fullName evidence="2">Uncharacterized protein</fullName>
    </submittedName>
</protein>